<comment type="cofactor">
    <cofactor evidence="1">
        <name>Mg(2+)</name>
        <dbReference type="ChEBI" id="CHEBI:18420"/>
    </cofactor>
</comment>
<evidence type="ECO:0000256" key="1">
    <source>
        <dbReference type="ARBA" id="ARBA00001946"/>
    </source>
</evidence>
<accession>A0A151IQ32</accession>
<dbReference type="GO" id="GO:0005789">
    <property type="term" value="C:endoplasmic reticulum membrane"/>
    <property type="evidence" value="ECO:0007669"/>
    <property type="project" value="UniProtKB-SubCell"/>
</dbReference>
<proteinExistence type="inferred from homology"/>
<feature type="signal peptide" evidence="13">
    <location>
        <begin position="1"/>
        <end position="20"/>
    </location>
</feature>
<keyword evidence="8" id="KW-0256">Endoplasmic reticulum</keyword>
<dbReference type="EMBL" id="KQ976801">
    <property type="protein sequence ID" value="KYN08230.1"/>
    <property type="molecule type" value="Genomic_DNA"/>
</dbReference>
<evidence type="ECO:0000256" key="3">
    <source>
        <dbReference type="ARBA" id="ARBA00004922"/>
    </source>
</evidence>
<comment type="subcellular location">
    <subcellularLocation>
        <location evidence="2">Endoplasmic reticulum membrane</location>
    </subcellularLocation>
</comment>
<evidence type="ECO:0000256" key="13">
    <source>
        <dbReference type="SAM" id="SignalP"/>
    </source>
</evidence>
<comment type="similarity">
    <text evidence="4">Belongs to the UPP synthase family.</text>
</comment>
<dbReference type="GO" id="GO:0045547">
    <property type="term" value="F:ditrans,polycis-polyprenyl diphosphate synthase [(2E,6E)-farnesyl diphosphate specific] activity"/>
    <property type="evidence" value="ECO:0007669"/>
    <property type="project" value="UniProtKB-EC"/>
</dbReference>
<dbReference type="SUPFAM" id="SSF64005">
    <property type="entry name" value="Undecaprenyl diphosphate synthase"/>
    <property type="match status" value="1"/>
</dbReference>
<keyword evidence="14" id="KW-0675">Receptor</keyword>
<keyword evidence="7" id="KW-0812">Transmembrane</keyword>
<dbReference type="PANTHER" id="PTHR21528">
    <property type="entry name" value="DEHYDRODOLICHYL DIPHOSPHATE SYNTHASE COMPLEX SUBUNIT NUS1"/>
    <property type="match status" value="1"/>
</dbReference>
<dbReference type="STRING" id="456900.A0A151IQ32"/>
<dbReference type="EC" id="2.5.1.87" evidence="5"/>
<sequence length="345" mass="39664">MDVFLYTLLVFAHLLRELYAAICYACDAVYRRCTESQCATAELDQLVRTLTYTKKVPRHLVIVLGLYDESVLDCVRIIGWCNTLAIPYISFFDCHGFLKKNEFSLKEEFARKRPDLIEHITWNPHIKALSQNGVIDSKGKITTLAQSLAKIVSSGNLDLEEITDELITEKLQIKGMPDPDLALIHDYACSTHGVLPWHTRTTEILMLPLYVSLSVKDFTCLLGRYNKCVQRHDFLIMVLRISDTQCLLQLCSFLLHFRIKITTHGFLCPRLIVKFSSSFFFWVADNVSHGFQISSLRDDPLIDKLLWIFSETQKELTIGLQLINCLDSFVNFIIQTLDFLLARSR</sequence>
<evidence type="ECO:0000256" key="7">
    <source>
        <dbReference type="ARBA" id="ARBA00022692"/>
    </source>
</evidence>
<protein>
    <recommendedName>
        <fullName evidence="5">ditrans,polycis-polyprenyl diphosphate synthase [(2E,6E)-farnesyldiphosphate specific]</fullName>
        <ecNumber evidence="5">2.5.1.87</ecNumber>
    </recommendedName>
</protein>
<organism evidence="14 15">
    <name type="scientific">Cyphomyrmex costatus</name>
    <dbReference type="NCBI Taxonomy" id="456900"/>
    <lineage>
        <taxon>Eukaryota</taxon>
        <taxon>Metazoa</taxon>
        <taxon>Ecdysozoa</taxon>
        <taxon>Arthropoda</taxon>
        <taxon>Hexapoda</taxon>
        <taxon>Insecta</taxon>
        <taxon>Pterygota</taxon>
        <taxon>Neoptera</taxon>
        <taxon>Endopterygota</taxon>
        <taxon>Hymenoptera</taxon>
        <taxon>Apocrita</taxon>
        <taxon>Aculeata</taxon>
        <taxon>Formicoidea</taxon>
        <taxon>Formicidae</taxon>
        <taxon>Myrmicinae</taxon>
        <taxon>Cyphomyrmex</taxon>
    </lineage>
</organism>
<evidence type="ECO:0000256" key="4">
    <source>
        <dbReference type="ARBA" id="ARBA00005432"/>
    </source>
</evidence>
<name>A0A151IQ32_9HYME</name>
<dbReference type="GO" id="GO:1904423">
    <property type="term" value="C:dehydrodolichyl diphosphate synthase complex"/>
    <property type="evidence" value="ECO:0007669"/>
    <property type="project" value="InterPro"/>
</dbReference>
<keyword evidence="6" id="KW-0808">Transferase</keyword>
<keyword evidence="15" id="KW-1185">Reference proteome</keyword>
<feature type="chain" id="PRO_5007582262" description="ditrans,polycis-polyprenyl diphosphate synthase [(2E,6E)-farnesyldiphosphate specific]" evidence="13">
    <location>
        <begin position="21"/>
        <end position="345"/>
    </location>
</feature>
<evidence type="ECO:0000256" key="10">
    <source>
        <dbReference type="ARBA" id="ARBA00022989"/>
    </source>
</evidence>
<evidence type="ECO:0000256" key="11">
    <source>
        <dbReference type="ARBA" id="ARBA00023136"/>
    </source>
</evidence>
<evidence type="ECO:0000256" key="2">
    <source>
        <dbReference type="ARBA" id="ARBA00004586"/>
    </source>
</evidence>
<dbReference type="InterPro" id="IPR036424">
    <property type="entry name" value="UPP_synth-like_sf"/>
</dbReference>
<gene>
    <name evidence="14" type="ORF">ALC62_00793</name>
</gene>
<evidence type="ECO:0000256" key="6">
    <source>
        <dbReference type="ARBA" id="ARBA00022679"/>
    </source>
</evidence>
<dbReference type="InterPro" id="IPR038887">
    <property type="entry name" value="Nus1/NgBR"/>
</dbReference>
<comment type="catalytic activity">
    <reaction evidence="12">
        <text>n isopentenyl diphosphate + (2E,6E)-farnesyl diphosphate = a di-trans,poly-cis-polyprenyl diphosphate + n diphosphate</text>
        <dbReference type="Rhea" id="RHEA:53008"/>
        <dbReference type="Rhea" id="RHEA-COMP:19494"/>
        <dbReference type="ChEBI" id="CHEBI:33019"/>
        <dbReference type="ChEBI" id="CHEBI:128769"/>
        <dbReference type="ChEBI" id="CHEBI:136960"/>
        <dbReference type="ChEBI" id="CHEBI:175763"/>
        <dbReference type="EC" id="2.5.1.87"/>
    </reaction>
</comment>
<dbReference type="PANTHER" id="PTHR21528:SF0">
    <property type="entry name" value="DEHYDRODOLICHYL DIPHOSPHATE SYNTHASE COMPLEX SUBUNIT NUS1"/>
    <property type="match status" value="1"/>
</dbReference>
<evidence type="ECO:0000256" key="5">
    <source>
        <dbReference type="ARBA" id="ARBA00012596"/>
    </source>
</evidence>
<dbReference type="Gene3D" id="3.40.1180.10">
    <property type="entry name" value="Decaprenyl diphosphate synthase-like"/>
    <property type="match status" value="1"/>
</dbReference>
<evidence type="ECO:0000256" key="12">
    <source>
        <dbReference type="ARBA" id="ARBA00047353"/>
    </source>
</evidence>
<keyword evidence="11" id="KW-0472">Membrane</keyword>
<evidence type="ECO:0000256" key="8">
    <source>
        <dbReference type="ARBA" id="ARBA00022824"/>
    </source>
</evidence>
<evidence type="ECO:0000256" key="9">
    <source>
        <dbReference type="ARBA" id="ARBA00022842"/>
    </source>
</evidence>
<keyword evidence="13" id="KW-0732">Signal</keyword>
<dbReference type="AlphaFoldDB" id="A0A151IQ32"/>
<keyword evidence="10" id="KW-1133">Transmembrane helix</keyword>
<dbReference type="Proteomes" id="UP000078542">
    <property type="component" value="Unassembled WGS sequence"/>
</dbReference>
<reference evidence="14 15" key="1">
    <citation type="submission" date="2016-03" db="EMBL/GenBank/DDBJ databases">
        <title>Cyphomyrmex costatus WGS genome.</title>
        <authorList>
            <person name="Nygaard S."/>
            <person name="Hu H."/>
            <person name="Boomsma J."/>
            <person name="Zhang G."/>
        </authorList>
    </citation>
    <scope>NUCLEOTIDE SEQUENCE [LARGE SCALE GENOMIC DNA]</scope>
    <source>
        <strain evidence="14">MS0001</strain>
        <tissue evidence="14">Whole body</tissue>
    </source>
</reference>
<dbReference type="UniPathway" id="UPA00378"/>
<keyword evidence="9" id="KW-0460">Magnesium</keyword>
<comment type="pathway">
    <text evidence="3">Protein modification; protein glycosylation.</text>
</comment>
<evidence type="ECO:0000313" key="14">
    <source>
        <dbReference type="EMBL" id="KYN08230.1"/>
    </source>
</evidence>
<evidence type="ECO:0000313" key="15">
    <source>
        <dbReference type="Proteomes" id="UP000078542"/>
    </source>
</evidence>